<keyword evidence="1" id="KW-0812">Transmembrane</keyword>
<feature type="transmembrane region" description="Helical" evidence="1">
    <location>
        <begin position="132"/>
        <end position="150"/>
    </location>
</feature>
<dbReference type="SUPFAM" id="SSF103481">
    <property type="entry name" value="Multidrug resistance efflux transporter EmrE"/>
    <property type="match status" value="2"/>
</dbReference>
<keyword evidence="4" id="KW-1185">Reference proteome</keyword>
<evidence type="ECO:0000313" key="4">
    <source>
        <dbReference type="Proteomes" id="UP000824755"/>
    </source>
</evidence>
<organism evidence="3 4">
    <name type="scientific">Lysobacter soyae</name>
    <dbReference type="NCBI Taxonomy" id="2764185"/>
    <lineage>
        <taxon>Bacteria</taxon>
        <taxon>Pseudomonadati</taxon>
        <taxon>Pseudomonadota</taxon>
        <taxon>Gammaproteobacteria</taxon>
        <taxon>Lysobacterales</taxon>
        <taxon>Lysobacteraceae</taxon>
        <taxon>Lysobacter</taxon>
    </lineage>
</organism>
<dbReference type="Gene3D" id="1.10.3730.20">
    <property type="match status" value="1"/>
</dbReference>
<dbReference type="Proteomes" id="UP000824755">
    <property type="component" value="Chromosome"/>
</dbReference>
<feature type="domain" description="EamA" evidence="2">
    <location>
        <begin position="155"/>
        <end position="284"/>
    </location>
</feature>
<protein>
    <submittedName>
        <fullName evidence="3">DMT family transporter</fullName>
    </submittedName>
</protein>
<name>A0ABX8WSB0_9GAMM</name>
<feature type="domain" description="EamA" evidence="2">
    <location>
        <begin position="13"/>
        <end position="146"/>
    </location>
</feature>
<keyword evidence="1" id="KW-0472">Membrane</keyword>
<feature type="transmembrane region" description="Helical" evidence="1">
    <location>
        <begin position="44"/>
        <end position="64"/>
    </location>
</feature>
<dbReference type="PANTHER" id="PTHR22911:SF135">
    <property type="entry name" value="BLR4310 PROTEIN"/>
    <property type="match status" value="1"/>
</dbReference>
<evidence type="ECO:0000256" key="1">
    <source>
        <dbReference type="SAM" id="Phobius"/>
    </source>
</evidence>
<feature type="transmembrane region" description="Helical" evidence="1">
    <location>
        <begin position="12"/>
        <end position="32"/>
    </location>
</feature>
<feature type="transmembrane region" description="Helical" evidence="1">
    <location>
        <begin position="102"/>
        <end position="123"/>
    </location>
</feature>
<dbReference type="PANTHER" id="PTHR22911">
    <property type="entry name" value="ACYL-MALONYL CONDENSING ENZYME-RELATED"/>
    <property type="match status" value="1"/>
</dbReference>
<dbReference type="Pfam" id="PF00892">
    <property type="entry name" value="EamA"/>
    <property type="match status" value="2"/>
</dbReference>
<evidence type="ECO:0000259" key="2">
    <source>
        <dbReference type="Pfam" id="PF00892"/>
    </source>
</evidence>
<feature type="transmembrane region" description="Helical" evidence="1">
    <location>
        <begin position="268"/>
        <end position="286"/>
    </location>
</feature>
<feature type="transmembrane region" description="Helical" evidence="1">
    <location>
        <begin position="76"/>
        <end position="96"/>
    </location>
</feature>
<proteinExistence type="predicted"/>
<feature type="transmembrane region" description="Helical" evidence="1">
    <location>
        <begin position="243"/>
        <end position="262"/>
    </location>
</feature>
<accession>A0ABX8WSB0</accession>
<evidence type="ECO:0000313" key="3">
    <source>
        <dbReference type="EMBL" id="QYR53735.1"/>
    </source>
</evidence>
<feature type="transmembrane region" description="Helical" evidence="1">
    <location>
        <begin position="186"/>
        <end position="206"/>
    </location>
</feature>
<dbReference type="InterPro" id="IPR037185">
    <property type="entry name" value="EmrE-like"/>
</dbReference>
<sequence>MANATTLRSQTTTGLLYGAAAYAAFSWSDAFIKLLGGAVPPFQLMFLGSLCGLVVVPLVLRTGGQWRDIIAPRRPLIWFLRLIFGVLNTIGAIWAFERLSMPEAFALIFLMPIFVTLLSVIFLREHVGWRRWLAVAAGFAGVLIVLRPGFRELNIGHFGAVLAGLCGAASVVLVRKAGDTESRITLFTTTLVGSIVIGGCLSITQWKGMDMDMTLKTVGYGLLSAAGGLFLMMATLKAPVNQVAPIQYSQMLWAVFLGYFLFKETVDGFTWLGIAVILVAGLFTLLREEQITGWWHRQRWLP</sequence>
<dbReference type="EMBL" id="CP080544">
    <property type="protein sequence ID" value="QYR53735.1"/>
    <property type="molecule type" value="Genomic_DNA"/>
</dbReference>
<dbReference type="RefSeq" id="WP_220380542.1">
    <property type="nucleotide sequence ID" value="NZ_CP080544.1"/>
</dbReference>
<dbReference type="InterPro" id="IPR000620">
    <property type="entry name" value="EamA_dom"/>
</dbReference>
<gene>
    <name evidence="3" type="ORF">H8L67_04445</name>
</gene>
<feature type="transmembrane region" description="Helical" evidence="1">
    <location>
        <begin position="156"/>
        <end position="174"/>
    </location>
</feature>
<reference evidence="3 4" key="1">
    <citation type="submission" date="2021-08" db="EMBL/GenBank/DDBJ databases">
        <title>Lysobacter sp. strain CJ11 Genome sequencing and assembly.</title>
        <authorList>
            <person name="Kim I."/>
        </authorList>
    </citation>
    <scope>NUCLEOTIDE SEQUENCE [LARGE SCALE GENOMIC DNA]</scope>
    <source>
        <strain evidence="3 4">CJ11</strain>
    </source>
</reference>
<keyword evidence="1" id="KW-1133">Transmembrane helix</keyword>